<dbReference type="EMBL" id="OANT01000002">
    <property type="protein sequence ID" value="SNX44238.1"/>
    <property type="molecule type" value="Genomic_DNA"/>
</dbReference>
<dbReference type="Proteomes" id="UP000219042">
    <property type="component" value="Unassembled WGS sequence"/>
</dbReference>
<name>A0A240E655_9GAMM</name>
<gene>
    <name evidence="1" type="ORF">SAMN05421731_102399</name>
</gene>
<accession>A0A240E655</accession>
<evidence type="ECO:0000313" key="2">
    <source>
        <dbReference type="Proteomes" id="UP000219042"/>
    </source>
</evidence>
<proteinExistence type="predicted"/>
<reference evidence="2" key="1">
    <citation type="submission" date="2016-09" db="EMBL/GenBank/DDBJ databases">
        <authorList>
            <person name="Varghese N."/>
            <person name="Submissions S."/>
        </authorList>
    </citation>
    <scope>NUCLEOTIDE SEQUENCE [LARGE SCALE GENOMIC DNA]</scope>
    <source>
        <strain evidence="2">ANC 4466</strain>
    </source>
</reference>
<dbReference type="AlphaFoldDB" id="A0A240E655"/>
<keyword evidence="2" id="KW-1185">Reference proteome</keyword>
<evidence type="ECO:0000313" key="1">
    <source>
        <dbReference type="EMBL" id="SNX44238.1"/>
    </source>
</evidence>
<protein>
    <recommendedName>
        <fullName evidence="3">Phage protein D</fullName>
    </recommendedName>
</protein>
<sequence length="296" mass="31934">MQITLLNENLTISASDLLNATLRTDLVPVPVSLEFTVQDTEQLSAALVLDAQLSIGDFGVMLNIIKVAPLKTQLVKNGRRIGGIACVAIPVGCNRLIQAANNAVILEQTSFNSAYRACGAKIGLGSDLPLPEFICLKGSLPTQRIALYMQQEAAVIGYQNKKICALKIDALFKQEAKQKIDPSAVTWIHSDRLANIEKASYVSVDDDGSTVLGEDTTSDQKIIQRARLSSRQLKNLNKVLIQRGTIMRPLMTDLNAGDLINIDSKNYVIVTAAHLINTGSLGGASAMASKFWIASL</sequence>
<evidence type="ECO:0008006" key="3">
    <source>
        <dbReference type="Google" id="ProtNLM"/>
    </source>
</evidence>
<organism evidence="1 2">
    <name type="scientific">Acinetobacter puyangensis</name>
    <dbReference type="NCBI Taxonomy" id="1096779"/>
    <lineage>
        <taxon>Bacteria</taxon>
        <taxon>Pseudomonadati</taxon>
        <taxon>Pseudomonadota</taxon>
        <taxon>Gammaproteobacteria</taxon>
        <taxon>Moraxellales</taxon>
        <taxon>Moraxellaceae</taxon>
        <taxon>Acinetobacter</taxon>
    </lineage>
</organism>
<dbReference type="OrthoDB" id="5566346at2"/>